<dbReference type="EMBL" id="FNQJ01000072">
    <property type="protein sequence ID" value="SEA97715.1"/>
    <property type="molecule type" value="Genomic_DNA"/>
</dbReference>
<name>A0A1H4FKB4_9BURK</name>
<gene>
    <name evidence="6" type="ORF">SAMN05421875_1723</name>
</gene>
<evidence type="ECO:0000313" key="6">
    <source>
        <dbReference type="EMBL" id="SEA97715.1"/>
    </source>
</evidence>
<dbReference type="Pfam" id="PF12835">
    <property type="entry name" value="Integrase_1"/>
    <property type="match status" value="1"/>
</dbReference>
<keyword evidence="7" id="KW-1185">Reference proteome</keyword>
<dbReference type="InterPro" id="IPR024456">
    <property type="entry name" value="Integrase_catalytic_putative"/>
</dbReference>
<organism evidence="6 7">
    <name type="scientific">Acidovorax soli</name>
    <dbReference type="NCBI Taxonomy" id="592050"/>
    <lineage>
        <taxon>Bacteria</taxon>
        <taxon>Pseudomonadati</taxon>
        <taxon>Pseudomonadota</taxon>
        <taxon>Betaproteobacteria</taxon>
        <taxon>Burkholderiales</taxon>
        <taxon>Comamonadaceae</taxon>
        <taxon>Acidovorax</taxon>
    </lineage>
</organism>
<proteinExistence type="predicted"/>
<dbReference type="InterPro" id="IPR044068">
    <property type="entry name" value="CB"/>
</dbReference>
<dbReference type="AlphaFoldDB" id="A0A1H4FKB4"/>
<dbReference type="GO" id="GO:0015074">
    <property type="term" value="P:DNA integration"/>
    <property type="evidence" value="ECO:0007669"/>
    <property type="project" value="UniProtKB-KW"/>
</dbReference>
<dbReference type="Gene3D" id="1.10.150.130">
    <property type="match status" value="1"/>
</dbReference>
<dbReference type="SUPFAM" id="SSF56349">
    <property type="entry name" value="DNA breaking-rejoining enzymes"/>
    <property type="match status" value="1"/>
</dbReference>
<dbReference type="GO" id="GO:0003677">
    <property type="term" value="F:DNA binding"/>
    <property type="evidence" value="ECO:0007669"/>
    <property type="project" value="UniProtKB-UniRule"/>
</dbReference>
<accession>A0A1H4FKB4</accession>
<feature type="domain" description="Core-binding (CB)" evidence="5">
    <location>
        <begin position="18"/>
        <end position="100"/>
    </location>
</feature>
<dbReference type="GeneID" id="34231565"/>
<dbReference type="STRING" id="592050.SAMN05421875_1723"/>
<keyword evidence="3" id="KW-0233">DNA recombination</keyword>
<reference evidence="7" key="1">
    <citation type="submission" date="2016-10" db="EMBL/GenBank/DDBJ databases">
        <authorList>
            <person name="Varghese N."/>
            <person name="Submissions S."/>
        </authorList>
    </citation>
    <scope>NUCLEOTIDE SEQUENCE [LARGE SCALE GENOMIC DNA]</scope>
    <source>
        <strain evidence="7">DSM 25157</strain>
    </source>
</reference>
<evidence type="ECO:0000313" key="7">
    <source>
        <dbReference type="Proteomes" id="UP000199002"/>
    </source>
</evidence>
<evidence type="ECO:0000256" key="4">
    <source>
        <dbReference type="PROSITE-ProRule" id="PRU01248"/>
    </source>
</evidence>
<dbReference type="InterPro" id="IPR010998">
    <property type="entry name" value="Integrase_recombinase_N"/>
</dbReference>
<protein>
    <submittedName>
        <fullName evidence="6">Integrase</fullName>
    </submittedName>
</protein>
<dbReference type="InterPro" id="IPR011010">
    <property type="entry name" value="DNA_brk_join_enz"/>
</dbReference>
<dbReference type="RefSeq" id="WP_092701735.1">
    <property type="nucleotide sequence ID" value="NZ_FNQJ01000072.1"/>
</dbReference>
<evidence type="ECO:0000259" key="5">
    <source>
        <dbReference type="PROSITE" id="PS51900"/>
    </source>
</evidence>
<sequence>MSRNFGIGSRDMGRAGQMALDRAATAGGVSFSTAATNADRWNDFTSWAREQGIKRMEDVTPEAVRDYGLQLATRVEDGQLQASTAQNRVSAVNSVMGMATRGEWRSVSPTKECGIQERCAVREDAPGALDRAAYGQALAAVREQVGERAAATVELARELGLRSKEASLLDARSALHEALQRGAVTISDGTKGGREREISITSPVQVQALERAAHAQGDAIAVMPPGDGWRSWREGELREAREVVQEHTGGGLHDLRAAYACGRYEALTGHAAPCAGGTINDRAADLVARLKISEELGHGRAEVVAEYVGGRR</sequence>
<evidence type="ECO:0000256" key="3">
    <source>
        <dbReference type="ARBA" id="ARBA00023172"/>
    </source>
</evidence>
<keyword evidence="2 4" id="KW-0238">DNA-binding</keyword>
<dbReference type="Gene3D" id="1.10.443.10">
    <property type="entry name" value="Intergrase catalytic core"/>
    <property type="match status" value="1"/>
</dbReference>
<dbReference type="GO" id="GO:0006310">
    <property type="term" value="P:DNA recombination"/>
    <property type="evidence" value="ECO:0007669"/>
    <property type="project" value="UniProtKB-KW"/>
</dbReference>
<dbReference type="InterPro" id="IPR013762">
    <property type="entry name" value="Integrase-like_cat_sf"/>
</dbReference>
<keyword evidence="1" id="KW-0229">DNA integration</keyword>
<dbReference type="Proteomes" id="UP000199002">
    <property type="component" value="Unassembled WGS sequence"/>
</dbReference>
<dbReference type="PROSITE" id="PS51900">
    <property type="entry name" value="CB"/>
    <property type="match status" value="1"/>
</dbReference>
<evidence type="ECO:0000256" key="1">
    <source>
        <dbReference type="ARBA" id="ARBA00022908"/>
    </source>
</evidence>
<evidence type="ECO:0000256" key="2">
    <source>
        <dbReference type="ARBA" id="ARBA00023125"/>
    </source>
</evidence>